<dbReference type="OrthoDB" id="2959108at2759"/>
<protein>
    <recommendedName>
        <fullName evidence="1">XPG-I domain-containing protein</fullName>
    </recommendedName>
</protein>
<dbReference type="InterPro" id="IPR006084">
    <property type="entry name" value="XPG/Rad2"/>
</dbReference>
<reference evidence="3" key="1">
    <citation type="journal article" date="2017" name="Nucleic Acids Res.">
        <title>Proteogenomics produces comprehensive and highly accurate protein-coding gene annotation in a complete genome assembly of Malassezia sympodialis.</title>
        <authorList>
            <person name="Zhu Y."/>
            <person name="Engstroem P.G."/>
            <person name="Tellgren-Roth C."/>
            <person name="Baudo C.D."/>
            <person name="Kennell J.C."/>
            <person name="Sun S."/>
            <person name="Billmyre R.B."/>
            <person name="Schroeder M.S."/>
            <person name="Andersson A."/>
            <person name="Holm T."/>
            <person name="Sigurgeirsson B."/>
            <person name="Wu G."/>
            <person name="Sankaranarayanan S.R."/>
            <person name="Siddharthan R."/>
            <person name="Sanyal K."/>
            <person name="Lundeberg J."/>
            <person name="Nystedt B."/>
            <person name="Boekhout T."/>
            <person name="Dawson T.L. Jr."/>
            <person name="Heitman J."/>
            <person name="Scheynius A."/>
            <person name="Lehtioe J."/>
        </authorList>
    </citation>
    <scope>NUCLEOTIDE SEQUENCE [LARGE SCALE GENOMIC DNA]</scope>
    <source>
        <strain evidence="3">ATCC 42132</strain>
    </source>
</reference>
<dbReference type="SUPFAM" id="SSF88723">
    <property type="entry name" value="PIN domain-like"/>
    <property type="match status" value="1"/>
</dbReference>
<gene>
    <name evidence="2" type="ORF">MSYG_3985</name>
</gene>
<organism evidence="2 3">
    <name type="scientific">Malassezia sympodialis (strain ATCC 42132)</name>
    <name type="common">Atopic eczema-associated yeast</name>
    <dbReference type="NCBI Taxonomy" id="1230383"/>
    <lineage>
        <taxon>Eukaryota</taxon>
        <taxon>Fungi</taxon>
        <taxon>Dikarya</taxon>
        <taxon>Basidiomycota</taxon>
        <taxon>Ustilaginomycotina</taxon>
        <taxon>Malasseziomycetes</taxon>
        <taxon>Malasseziales</taxon>
        <taxon>Malasseziaceae</taxon>
        <taxon>Malassezia</taxon>
    </lineage>
</organism>
<dbReference type="InterPro" id="IPR006086">
    <property type="entry name" value="XPG-I_dom"/>
</dbReference>
<dbReference type="OMA" id="RNDMAHE"/>
<name>A0A1M8ABR3_MALS4</name>
<dbReference type="Pfam" id="PF00867">
    <property type="entry name" value="XPG_I"/>
    <property type="match status" value="1"/>
</dbReference>
<dbReference type="SUPFAM" id="SSF47807">
    <property type="entry name" value="5' to 3' exonuclease, C-terminal subdomain"/>
    <property type="match status" value="1"/>
</dbReference>
<accession>A0A1M8ABR3</accession>
<dbReference type="STRING" id="1230383.A0A1M8ABR3"/>
<dbReference type="GO" id="GO:0017108">
    <property type="term" value="F:5'-flap endonuclease activity"/>
    <property type="evidence" value="ECO:0007669"/>
    <property type="project" value="TreeGrafter"/>
</dbReference>
<dbReference type="VEuPathDB" id="FungiDB:MSYG_3985"/>
<dbReference type="PANTHER" id="PTHR11081:SF75">
    <property type="entry name" value="ENDONUCLEASE, PUTATIVE (AFU_ORTHOLOGUE AFUA_3G13260)-RELATED"/>
    <property type="match status" value="1"/>
</dbReference>
<dbReference type="PRINTS" id="PR00853">
    <property type="entry name" value="XPGRADSUPER"/>
</dbReference>
<dbReference type="SMART" id="SM00484">
    <property type="entry name" value="XPGI"/>
    <property type="match status" value="1"/>
</dbReference>
<dbReference type="CDD" id="cd09870">
    <property type="entry name" value="PIN_YEN1"/>
    <property type="match status" value="1"/>
</dbReference>
<dbReference type="Gene3D" id="3.40.50.1010">
    <property type="entry name" value="5'-nuclease"/>
    <property type="match status" value="2"/>
</dbReference>
<evidence type="ECO:0000259" key="1">
    <source>
        <dbReference type="SMART" id="SM00484"/>
    </source>
</evidence>
<evidence type="ECO:0000313" key="3">
    <source>
        <dbReference type="Proteomes" id="UP000186303"/>
    </source>
</evidence>
<dbReference type="PANTHER" id="PTHR11081">
    <property type="entry name" value="FLAP ENDONUCLEASE FAMILY MEMBER"/>
    <property type="match status" value="1"/>
</dbReference>
<keyword evidence="3" id="KW-1185">Reference proteome</keyword>
<dbReference type="GO" id="GO:0006281">
    <property type="term" value="P:DNA repair"/>
    <property type="evidence" value="ECO:0007669"/>
    <property type="project" value="UniProtKB-ARBA"/>
</dbReference>
<sequence length="501" mass="55218">MGVPGLWRELADHATDATLADLAWAHWARTSTLFRLGIDATSWLYHARKSRGGAEPELRLVFFRLVRLLALPVAPLFVLDGTARPAMKRGAPVWLGTHPLEAPFQALVRAFGFAHWRAPAEAEAELAWLSAHGTLDGVLTDDVDTLLFGASVVLRHRAVSAEALPDTVAVLDTRSAAWPYDADALVLVALLAGGDYDAHGCPACGIRTAMALARGGYGSSLAAQFRQHFPPTASKAQLDASCAAWDTFVAQWRNDMAHELLTNSHGRLARKQPRVAQTLRTSAFLGDARARRWLFDYIWPCTSERTPRRTQLERLAAHSGAASLRAMAREAQTLFAWSPSTVLARFERAVWSGVYVRRLLATAHRTSVDELTDAMAALMTGPRRSAVLSVHARRRVGQRDEARVSYEARPFVDQVCQALDMRESCAPCKRRAWVPVALLRAQRHDAAHVQACLVAVPRASTPPPRLDEYLEQMAPSDDSDVQFLEARVREVIVLSDDSYST</sequence>
<dbReference type="Proteomes" id="UP000186303">
    <property type="component" value="Chromosome 7"/>
</dbReference>
<proteinExistence type="predicted"/>
<dbReference type="AlphaFoldDB" id="A0A1M8ABR3"/>
<feature type="domain" description="XPG-I" evidence="1">
    <location>
        <begin position="109"/>
        <end position="173"/>
    </location>
</feature>
<dbReference type="InterPro" id="IPR029060">
    <property type="entry name" value="PIN-like_dom_sf"/>
</dbReference>
<dbReference type="EMBL" id="LT671827">
    <property type="protein sequence ID" value="SHO79634.1"/>
    <property type="molecule type" value="Genomic_DNA"/>
</dbReference>
<dbReference type="InterPro" id="IPR036279">
    <property type="entry name" value="5-3_exonuclease_C_sf"/>
</dbReference>
<evidence type="ECO:0000313" key="2">
    <source>
        <dbReference type="EMBL" id="SHO79634.1"/>
    </source>
</evidence>